<accession>J3PE07</accession>
<dbReference type="CDD" id="cd03443">
    <property type="entry name" value="PaaI_thioesterase"/>
    <property type="match status" value="1"/>
</dbReference>
<dbReference type="SUPFAM" id="SSF54637">
    <property type="entry name" value="Thioesterase/thiol ester dehydrase-isomerase"/>
    <property type="match status" value="1"/>
</dbReference>
<reference evidence="3" key="2">
    <citation type="submission" date="2010-07" db="EMBL/GenBank/DDBJ databases">
        <authorList>
            <consortium name="The Broad Institute Genome Sequencing Platform"/>
            <consortium name="Broad Institute Genome Sequencing Center for Infectious Disease"/>
            <person name="Ma L.-J."/>
            <person name="Dead R."/>
            <person name="Young S."/>
            <person name="Zeng Q."/>
            <person name="Koehrsen M."/>
            <person name="Alvarado L."/>
            <person name="Berlin A."/>
            <person name="Chapman S.B."/>
            <person name="Chen Z."/>
            <person name="Freedman E."/>
            <person name="Gellesch M."/>
            <person name="Goldberg J."/>
            <person name="Griggs A."/>
            <person name="Gujja S."/>
            <person name="Heilman E.R."/>
            <person name="Heiman D."/>
            <person name="Hepburn T."/>
            <person name="Howarth C."/>
            <person name="Jen D."/>
            <person name="Larson L."/>
            <person name="Mehta T."/>
            <person name="Neiman D."/>
            <person name="Pearson M."/>
            <person name="Roberts A."/>
            <person name="Saif S."/>
            <person name="Shea T."/>
            <person name="Shenoy N."/>
            <person name="Sisk P."/>
            <person name="Stolte C."/>
            <person name="Sykes S."/>
            <person name="Walk T."/>
            <person name="White J."/>
            <person name="Yandava C."/>
            <person name="Haas B."/>
            <person name="Nusbaum C."/>
            <person name="Birren B."/>
        </authorList>
    </citation>
    <scope>NUCLEOTIDE SEQUENCE</scope>
    <source>
        <strain evidence="3">R3-111a-1</strain>
    </source>
</reference>
<dbReference type="GeneID" id="20352188"/>
<keyword evidence="5" id="KW-1185">Reference proteome</keyword>
<evidence type="ECO:0000256" key="1">
    <source>
        <dbReference type="SAM" id="MobiDB-lite"/>
    </source>
</evidence>
<dbReference type="STRING" id="644352.J3PE07"/>
<evidence type="ECO:0000313" key="5">
    <source>
        <dbReference type="Proteomes" id="UP000006039"/>
    </source>
</evidence>
<reference evidence="3" key="3">
    <citation type="submission" date="2010-09" db="EMBL/GenBank/DDBJ databases">
        <title>Annotation of Gaeumannomyces graminis var. tritici R3-111a-1.</title>
        <authorList>
            <consortium name="The Broad Institute Genome Sequencing Platform"/>
            <person name="Ma L.-J."/>
            <person name="Dead R."/>
            <person name="Young S.K."/>
            <person name="Zeng Q."/>
            <person name="Gargeya S."/>
            <person name="Fitzgerald M."/>
            <person name="Haas B."/>
            <person name="Abouelleil A."/>
            <person name="Alvarado L."/>
            <person name="Arachchi H.M."/>
            <person name="Berlin A."/>
            <person name="Brown A."/>
            <person name="Chapman S.B."/>
            <person name="Chen Z."/>
            <person name="Dunbar C."/>
            <person name="Freedman E."/>
            <person name="Gearin G."/>
            <person name="Gellesch M."/>
            <person name="Goldberg J."/>
            <person name="Griggs A."/>
            <person name="Gujja S."/>
            <person name="Heiman D."/>
            <person name="Howarth C."/>
            <person name="Larson L."/>
            <person name="Lui A."/>
            <person name="MacDonald P.J.P."/>
            <person name="Mehta T."/>
            <person name="Montmayeur A."/>
            <person name="Murphy C."/>
            <person name="Neiman D."/>
            <person name="Pearson M."/>
            <person name="Priest M."/>
            <person name="Roberts A."/>
            <person name="Saif S."/>
            <person name="Shea T."/>
            <person name="Shenoy N."/>
            <person name="Sisk P."/>
            <person name="Stolte C."/>
            <person name="Sykes S."/>
            <person name="Yandava C."/>
            <person name="Wortman J."/>
            <person name="Nusbaum C."/>
            <person name="Birren B."/>
        </authorList>
    </citation>
    <scope>NUCLEOTIDE SEQUENCE</scope>
    <source>
        <strain evidence="3">R3-111a-1</strain>
    </source>
</reference>
<dbReference type="EnsemblFungi" id="EJT70707">
    <property type="protein sequence ID" value="EJT70707"/>
    <property type="gene ID" value="GGTG_11730"/>
</dbReference>
<dbReference type="SUPFAM" id="SSF101447">
    <property type="entry name" value="Formin homology 2 domain (FH2 domain)"/>
    <property type="match status" value="1"/>
</dbReference>
<reference evidence="4" key="4">
    <citation type="journal article" date="2015" name="G3 (Bethesda)">
        <title>Genome sequences of three phytopathogenic species of the Magnaporthaceae family of fungi.</title>
        <authorList>
            <person name="Okagaki L.H."/>
            <person name="Nunes C.C."/>
            <person name="Sailsbery J."/>
            <person name="Clay B."/>
            <person name="Brown D."/>
            <person name="John T."/>
            <person name="Oh Y."/>
            <person name="Young N."/>
            <person name="Fitzgerald M."/>
            <person name="Haas B.J."/>
            <person name="Zeng Q."/>
            <person name="Young S."/>
            <person name="Adiconis X."/>
            <person name="Fan L."/>
            <person name="Levin J.Z."/>
            <person name="Mitchell T.K."/>
            <person name="Okubara P.A."/>
            <person name="Farman M.L."/>
            <person name="Kohn L.M."/>
            <person name="Birren B."/>
            <person name="Ma L.-J."/>
            <person name="Dean R.A."/>
        </authorList>
    </citation>
    <scope>NUCLEOTIDE SEQUENCE</scope>
    <source>
        <strain evidence="4">R3-111a-1</strain>
    </source>
</reference>
<dbReference type="InterPro" id="IPR052061">
    <property type="entry name" value="PTE-AB_protein"/>
</dbReference>
<organism evidence="3">
    <name type="scientific">Gaeumannomyces tritici (strain R3-111a-1)</name>
    <name type="common">Wheat and barley take-all root rot fungus</name>
    <name type="synonym">Gaeumannomyces graminis var. tritici</name>
    <dbReference type="NCBI Taxonomy" id="644352"/>
    <lineage>
        <taxon>Eukaryota</taxon>
        <taxon>Fungi</taxon>
        <taxon>Dikarya</taxon>
        <taxon>Ascomycota</taxon>
        <taxon>Pezizomycotina</taxon>
        <taxon>Sordariomycetes</taxon>
        <taxon>Sordariomycetidae</taxon>
        <taxon>Magnaporthales</taxon>
        <taxon>Magnaporthaceae</taxon>
        <taxon>Gaeumannomyces</taxon>
    </lineage>
</organism>
<dbReference type="eggNOG" id="ENOG502SSJB">
    <property type="taxonomic scope" value="Eukaryota"/>
</dbReference>
<dbReference type="Proteomes" id="UP000006039">
    <property type="component" value="Unassembled WGS sequence"/>
</dbReference>
<dbReference type="RefSeq" id="XP_009227885.1">
    <property type="nucleotide sequence ID" value="XM_009229621.1"/>
</dbReference>
<dbReference type="Gene3D" id="3.10.129.10">
    <property type="entry name" value="Hotdog Thioesterase"/>
    <property type="match status" value="1"/>
</dbReference>
<dbReference type="OrthoDB" id="506431at2759"/>
<feature type="domain" description="Thioesterase" evidence="2">
    <location>
        <begin position="218"/>
        <end position="273"/>
    </location>
</feature>
<feature type="region of interest" description="Disordered" evidence="1">
    <location>
        <begin position="28"/>
        <end position="93"/>
    </location>
</feature>
<evidence type="ECO:0000259" key="2">
    <source>
        <dbReference type="Pfam" id="PF03061"/>
    </source>
</evidence>
<evidence type="ECO:0000313" key="4">
    <source>
        <dbReference type="EnsemblFungi" id="EJT70707"/>
    </source>
</evidence>
<feature type="compositionally biased region" description="Polar residues" evidence="1">
    <location>
        <begin position="48"/>
        <end position="63"/>
    </location>
</feature>
<name>J3PE07_GAET3</name>
<dbReference type="InterPro" id="IPR029069">
    <property type="entry name" value="HotDog_dom_sf"/>
</dbReference>
<proteinExistence type="predicted"/>
<dbReference type="HOGENOM" id="CLU_052827_0_2_1"/>
<gene>
    <name evidence="4" type="primary">20352188</name>
    <name evidence="3" type="ORF">GGTG_11730</name>
</gene>
<reference evidence="4" key="5">
    <citation type="submission" date="2018-04" db="UniProtKB">
        <authorList>
            <consortium name="EnsemblFungi"/>
        </authorList>
    </citation>
    <scope>IDENTIFICATION</scope>
    <source>
        <strain evidence="4">R3-111a-1</strain>
    </source>
</reference>
<dbReference type="Pfam" id="PF03061">
    <property type="entry name" value="4HBT"/>
    <property type="match status" value="1"/>
</dbReference>
<feature type="compositionally biased region" description="Pro residues" evidence="1">
    <location>
        <begin position="73"/>
        <end position="85"/>
    </location>
</feature>
<dbReference type="PANTHER" id="PTHR47260">
    <property type="entry name" value="UPF0644 PROTEIN PB2B4.06"/>
    <property type="match status" value="1"/>
</dbReference>
<dbReference type="PANTHER" id="PTHR47260:SF1">
    <property type="entry name" value="UPF0644 PROTEIN PB2B4.06"/>
    <property type="match status" value="1"/>
</dbReference>
<protein>
    <recommendedName>
        <fullName evidence="2">Thioesterase domain-containing protein</fullName>
    </recommendedName>
</protein>
<evidence type="ECO:0000313" key="3">
    <source>
        <dbReference type="EMBL" id="EJT70707.1"/>
    </source>
</evidence>
<reference evidence="5" key="1">
    <citation type="submission" date="2010-07" db="EMBL/GenBank/DDBJ databases">
        <title>The genome sequence of Gaeumannomyces graminis var. tritici strain R3-111a-1.</title>
        <authorList>
            <consortium name="The Broad Institute Genome Sequencing Platform"/>
            <person name="Ma L.-J."/>
            <person name="Dead R."/>
            <person name="Young S."/>
            <person name="Zeng Q."/>
            <person name="Koehrsen M."/>
            <person name="Alvarado L."/>
            <person name="Berlin A."/>
            <person name="Chapman S.B."/>
            <person name="Chen Z."/>
            <person name="Freedman E."/>
            <person name="Gellesch M."/>
            <person name="Goldberg J."/>
            <person name="Griggs A."/>
            <person name="Gujja S."/>
            <person name="Heilman E.R."/>
            <person name="Heiman D."/>
            <person name="Hepburn T."/>
            <person name="Howarth C."/>
            <person name="Jen D."/>
            <person name="Larson L."/>
            <person name="Mehta T."/>
            <person name="Neiman D."/>
            <person name="Pearson M."/>
            <person name="Roberts A."/>
            <person name="Saif S."/>
            <person name="Shea T."/>
            <person name="Shenoy N."/>
            <person name="Sisk P."/>
            <person name="Stolte C."/>
            <person name="Sykes S."/>
            <person name="Walk T."/>
            <person name="White J."/>
            <person name="Yandava C."/>
            <person name="Haas B."/>
            <person name="Nusbaum C."/>
            <person name="Birren B."/>
        </authorList>
    </citation>
    <scope>NUCLEOTIDE SEQUENCE [LARGE SCALE GENOMIC DNA]</scope>
    <source>
        <strain evidence="5">R3-111a-1</strain>
    </source>
</reference>
<sequence length="325" mass="34643">MPPPPRLALFMPRPIGLWPKIQSSHRLWAATTRRPSQWSRPAPGTARLFSSSAPRPSQPQIQAHSPGPSSSNQPPPPPPPPPPPGGQRTNKPFHLRPSTYVFLTLGVLLGSAARFLISPPAPPTPGSAEDAARLAQIRAEAESLPALRALAADPKWTRSWDAYASVPEAARPHRLTSGALAGSRGLAFQRVFRAADDDGTGETAAVVYLGASTAGWPGTVHGGASATLLDESMGRCALAALPGRAGVTASLELRYVWPVVADRFHVVRCRPLREEELAPGERGKRDRKVWVVATVEDLKGTVCVEAKALFVAPRGIKLAPLGDEF</sequence>
<dbReference type="EMBL" id="GL385401">
    <property type="protein sequence ID" value="EJT70707.1"/>
    <property type="molecule type" value="Genomic_DNA"/>
</dbReference>
<dbReference type="AlphaFoldDB" id="J3PE07"/>
<dbReference type="VEuPathDB" id="FungiDB:GGTG_11730"/>
<dbReference type="InterPro" id="IPR006683">
    <property type="entry name" value="Thioestr_dom"/>
</dbReference>